<keyword evidence="3" id="KW-1185">Reference proteome</keyword>
<evidence type="ECO:0000256" key="1">
    <source>
        <dbReference type="SAM" id="MobiDB-lite"/>
    </source>
</evidence>
<feature type="compositionally biased region" description="Pro residues" evidence="1">
    <location>
        <begin position="156"/>
        <end position="169"/>
    </location>
</feature>
<protein>
    <submittedName>
        <fullName evidence="2">Uncharacterized protein</fullName>
    </submittedName>
</protein>
<feature type="compositionally biased region" description="Low complexity" evidence="1">
    <location>
        <begin position="170"/>
        <end position="183"/>
    </location>
</feature>
<gene>
    <name evidence="2" type="ORF">Ari01nite_41640</name>
</gene>
<dbReference type="RefSeq" id="WP_203782948.1">
    <property type="nucleotide sequence ID" value="NZ_BOMV01000051.1"/>
</dbReference>
<name>A0A919MVR7_9ACTN</name>
<organism evidence="2 3">
    <name type="scientific">Paractinoplanes rishiriensis</name>
    <dbReference type="NCBI Taxonomy" id="1050105"/>
    <lineage>
        <taxon>Bacteria</taxon>
        <taxon>Bacillati</taxon>
        <taxon>Actinomycetota</taxon>
        <taxon>Actinomycetes</taxon>
        <taxon>Micromonosporales</taxon>
        <taxon>Micromonosporaceae</taxon>
        <taxon>Paractinoplanes</taxon>
    </lineage>
</organism>
<evidence type="ECO:0000313" key="3">
    <source>
        <dbReference type="Proteomes" id="UP000636960"/>
    </source>
</evidence>
<dbReference type="EMBL" id="BOMV01000051">
    <property type="protein sequence ID" value="GIE96699.1"/>
    <property type="molecule type" value="Genomic_DNA"/>
</dbReference>
<dbReference type="AlphaFoldDB" id="A0A919MVR7"/>
<feature type="region of interest" description="Disordered" evidence="1">
    <location>
        <begin position="84"/>
        <end position="111"/>
    </location>
</feature>
<dbReference type="Proteomes" id="UP000636960">
    <property type="component" value="Unassembled WGS sequence"/>
</dbReference>
<reference evidence="2" key="1">
    <citation type="submission" date="2021-01" db="EMBL/GenBank/DDBJ databases">
        <title>Whole genome shotgun sequence of Actinoplanes rishiriensis NBRC 108556.</title>
        <authorList>
            <person name="Komaki H."/>
            <person name="Tamura T."/>
        </authorList>
    </citation>
    <scope>NUCLEOTIDE SEQUENCE</scope>
    <source>
        <strain evidence="2">NBRC 108556</strain>
    </source>
</reference>
<sequence>MNTTALQSSPITLDRRLLLGETDYQVTAFPTDDHRIDLCIVSSDGDGRVVSEISGGLAPADLVGLTDVLTSTLAGLIAMTQPALSSRVAPPPERRGRHPNQGTRWTPEDDETLVARYRAGARPRDLMTELGRSHGGIRSRLEFLGELAPGARWRPTPEPEPEPPAPTRTPAPASTSDTPTAQA</sequence>
<comment type="caution">
    <text evidence="2">The sequence shown here is derived from an EMBL/GenBank/DDBJ whole genome shotgun (WGS) entry which is preliminary data.</text>
</comment>
<proteinExistence type="predicted"/>
<feature type="region of interest" description="Disordered" evidence="1">
    <location>
        <begin position="148"/>
        <end position="183"/>
    </location>
</feature>
<evidence type="ECO:0000313" key="2">
    <source>
        <dbReference type="EMBL" id="GIE96699.1"/>
    </source>
</evidence>
<accession>A0A919MVR7</accession>